<dbReference type="InterPro" id="IPR011990">
    <property type="entry name" value="TPR-like_helical_dom_sf"/>
</dbReference>
<accession>A0AA38VZ06</accession>
<dbReference type="SUPFAM" id="SSF52540">
    <property type="entry name" value="P-loop containing nucleoside triphosphate hydrolases"/>
    <property type="match status" value="1"/>
</dbReference>
<feature type="domain" description="DUF7779" evidence="1">
    <location>
        <begin position="321"/>
        <end position="426"/>
    </location>
</feature>
<dbReference type="GO" id="GO:0043531">
    <property type="term" value="F:ADP binding"/>
    <property type="evidence" value="ECO:0007669"/>
    <property type="project" value="InterPro"/>
</dbReference>
<dbReference type="Pfam" id="PF13374">
    <property type="entry name" value="TPR_10"/>
    <property type="match status" value="2"/>
</dbReference>
<name>A0AA38VZ06_9PEZI</name>
<dbReference type="Gene3D" id="3.40.50.300">
    <property type="entry name" value="P-loop containing nucleotide triphosphate hydrolases"/>
    <property type="match status" value="1"/>
</dbReference>
<dbReference type="InterPro" id="IPR027417">
    <property type="entry name" value="P-loop_NTPase"/>
</dbReference>
<dbReference type="SUPFAM" id="SSF48452">
    <property type="entry name" value="TPR-like"/>
    <property type="match status" value="3"/>
</dbReference>
<dbReference type="PANTHER" id="PTHR46082">
    <property type="entry name" value="ATP/GTP-BINDING PROTEIN-RELATED"/>
    <property type="match status" value="1"/>
</dbReference>
<keyword evidence="3" id="KW-1185">Reference proteome</keyword>
<gene>
    <name evidence="2" type="ORF">NKR23_g2028</name>
</gene>
<organism evidence="2 3">
    <name type="scientific">Pleurostoma richardsiae</name>
    <dbReference type="NCBI Taxonomy" id="41990"/>
    <lineage>
        <taxon>Eukaryota</taxon>
        <taxon>Fungi</taxon>
        <taxon>Dikarya</taxon>
        <taxon>Ascomycota</taxon>
        <taxon>Pezizomycotina</taxon>
        <taxon>Sordariomycetes</taxon>
        <taxon>Sordariomycetidae</taxon>
        <taxon>Calosphaeriales</taxon>
        <taxon>Pleurostomataceae</taxon>
        <taxon>Pleurostoma</taxon>
    </lineage>
</organism>
<dbReference type="InterPro" id="IPR019734">
    <property type="entry name" value="TPR_rpt"/>
</dbReference>
<evidence type="ECO:0000259" key="1">
    <source>
        <dbReference type="Pfam" id="PF25000"/>
    </source>
</evidence>
<protein>
    <submittedName>
        <fullName evidence="2">TPR-like protein</fullName>
    </submittedName>
</protein>
<dbReference type="AlphaFoldDB" id="A0AA38VZ06"/>
<proteinExistence type="predicted"/>
<evidence type="ECO:0000313" key="3">
    <source>
        <dbReference type="Proteomes" id="UP001174694"/>
    </source>
</evidence>
<dbReference type="Proteomes" id="UP001174694">
    <property type="component" value="Unassembled WGS sequence"/>
</dbReference>
<dbReference type="Pfam" id="PF25000">
    <property type="entry name" value="DUF7779"/>
    <property type="match status" value="1"/>
</dbReference>
<evidence type="ECO:0000313" key="2">
    <source>
        <dbReference type="EMBL" id="KAJ9155620.1"/>
    </source>
</evidence>
<dbReference type="InterPro" id="IPR053137">
    <property type="entry name" value="NLR-like"/>
</dbReference>
<comment type="caution">
    <text evidence="2">The sequence shown here is derived from an EMBL/GenBank/DDBJ whole genome shotgun (WGS) entry which is preliminary data.</text>
</comment>
<dbReference type="PRINTS" id="PR00381">
    <property type="entry name" value="KINESINLIGHT"/>
</dbReference>
<dbReference type="SMART" id="SM00028">
    <property type="entry name" value="TPR"/>
    <property type="match status" value="7"/>
</dbReference>
<dbReference type="Pfam" id="PF13424">
    <property type="entry name" value="TPR_12"/>
    <property type="match status" value="3"/>
</dbReference>
<dbReference type="EMBL" id="JANBVO010000003">
    <property type="protein sequence ID" value="KAJ9155620.1"/>
    <property type="molecule type" value="Genomic_DNA"/>
</dbReference>
<sequence length="877" mass="99467">MAQSWNTFGPGNRGIQVGQSYGPITTVFHLPERPETPPQPSINIPFIRDPRFIERGDLLDQIAQRLREPPARVALAGFGGFGNSKSQLAIEYAYRFSDENPDTWVFWIHAATRARFEEDFRTIADLVKLPGRQQAGDDLPRLIRLWLSSQRNGRWLLILDSADDADLLYKTEGGSDARPLAAWLPQTRNGSIIVTTRNKDLGRRLAGQDAIVDIGVMSESESLQLLEGRLGGVDDIERPTAMALIEALENIPLAISQAGGYIRAKRPRTSLREYLAELQQDDSHGNRLLTYDGGELGRDVEASNAVVTTWQISFKHIRAKRPSAADLISLMSFFDRQGIPESCLKPLQDEGSGDVTDSNDEQQDIGYQDTKSIDLDSNVSCDDPDDEFEKDLSQLRDFCLIIVNEDRHKFDMHRLVQLSTRAWLKQHGEQTRFIQQCVKRLFRVFPTEPYDNLTECQQLFPHVELALGYQVDETKFRMMQAKLLFYGGWYAYLQGRYDVAEFMAYKARCVRDEEFRTEDEATSDSISLLGDVLRSRGQWDKAEELQVQVLEARKTRLGADHIYTLDSISNLASTYRIQGRWNEAEALETQVLEARRTKFGADYPDTLNSMNDLALIYQDQGRYSEAEELQVQVLEARKTKLGADHLYTLSSMANLASAYSDQGRWDEAEGLQVQVLETYKAKFGADHPDTLTSMANLASTYWSQGRWDEAEKLGVQVLDARKTKFGVDHPDVLTSMGNLALTYWSQDRWDEAEKLGVQVLDIRKTKSGVDHPDTLTSMANLALIYRSQGRWDEAEKLRVQVLDARKTKLGVDHPHTLRSMSQLAYIWKDLGQHDDALALMRRCAQGRQCVLGPDHPDTKLAFETLKQWSDDTSIDST</sequence>
<dbReference type="InterPro" id="IPR056681">
    <property type="entry name" value="DUF7779"/>
</dbReference>
<dbReference type="PANTHER" id="PTHR46082:SF11">
    <property type="entry name" value="AAA+ ATPASE DOMAIN-CONTAINING PROTEIN-RELATED"/>
    <property type="match status" value="1"/>
</dbReference>
<dbReference type="NCBIfam" id="NF040586">
    <property type="entry name" value="FxSxx_TPR"/>
    <property type="match status" value="1"/>
</dbReference>
<dbReference type="Gene3D" id="1.25.40.10">
    <property type="entry name" value="Tetratricopeptide repeat domain"/>
    <property type="match status" value="2"/>
</dbReference>
<reference evidence="2" key="1">
    <citation type="submission" date="2022-07" db="EMBL/GenBank/DDBJ databases">
        <title>Fungi with potential for degradation of polypropylene.</title>
        <authorList>
            <person name="Gostincar C."/>
        </authorList>
    </citation>
    <scope>NUCLEOTIDE SEQUENCE</scope>
    <source>
        <strain evidence="2">EXF-13308</strain>
    </source>
</reference>